<keyword evidence="1" id="KW-0723">Serine/threonine-protein kinase</keyword>
<keyword evidence="4" id="KW-1185">Reference proteome</keyword>
<proteinExistence type="predicted"/>
<feature type="domain" description="Histidine kinase/HSP90-like ATPase" evidence="2">
    <location>
        <begin position="18"/>
        <end position="128"/>
    </location>
</feature>
<dbReference type="RefSeq" id="WP_142260505.1">
    <property type="nucleotide sequence ID" value="NZ_BMPV01000005.1"/>
</dbReference>
<evidence type="ECO:0000313" key="4">
    <source>
        <dbReference type="Proteomes" id="UP000319213"/>
    </source>
</evidence>
<dbReference type="Gene3D" id="3.30.565.10">
    <property type="entry name" value="Histidine kinase-like ATPase, C-terminal domain"/>
    <property type="match status" value="1"/>
</dbReference>
<name>A0A543J1G2_9ACTN</name>
<dbReference type="InterPro" id="IPR050267">
    <property type="entry name" value="Anti-sigma-factor_SerPK"/>
</dbReference>
<organism evidence="3 4">
    <name type="scientific">Thermopolyspora flexuosa</name>
    <dbReference type="NCBI Taxonomy" id="103836"/>
    <lineage>
        <taxon>Bacteria</taxon>
        <taxon>Bacillati</taxon>
        <taxon>Actinomycetota</taxon>
        <taxon>Actinomycetes</taxon>
        <taxon>Streptosporangiales</taxon>
        <taxon>Streptosporangiaceae</taxon>
        <taxon>Thermopolyspora</taxon>
    </lineage>
</organism>
<dbReference type="InterPro" id="IPR003594">
    <property type="entry name" value="HATPase_dom"/>
</dbReference>
<evidence type="ECO:0000259" key="2">
    <source>
        <dbReference type="Pfam" id="PF13581"/>
    </source>
</evidence>
<dbReference type="InterPro" id="IPR036890">
    <property type="entry name" value="HATPase_C_sf"/>
</dbReference>
<dbReference type="EMBL" id="VFPQ01000001">
    <property type="protein sequence ID" value="TQM76657.1"/>
    <property type="molecule type" value="Genomic_DNA"/>
</dbReference>
<protein>
    <submittedName>
        <fullName evidence="3">Anti-sigma regulatory factor (Ser/Thr protein kinase)</fullName>
    </submittedName>
</protein>
<dbReference type="GO" id="GO:0004674">
    <property type="term" value="F:protein serine/threonine kinase activity"/>
    <property type="evidence" value="ECO:0007669"/>
    <property type="project" value="UniProtKB-KW"/>
</dbReference>
<dbReference type="OrthoDB" id="4284922at2"/>
<dbReference type="SUPFAM" id="SSF55874">
    <property type="entry name" value="ATPase domain of HSP90 chaperone/DNA topoisomerase II/histidine kinase"/>
    <property type="match status" value="1"/>
</dbReference>
<dbReference type="CDD" id="cd16936">
    <property type="entry name" value="HATPase_RsbW-like"/>
    <property type="match status" value="1"/>
</dbReference>
<accession>A0A543J1G2</accession>
<sequence length="131" mass="13879">MPTTGRGGVLGSVELTGEAASVSYARSWVKGVLGAGHPALDNVMLIVSELVTNSVRHSRSGQGGRIRVAITQGDGLVHGDVTDEGGESVPRVCRNPEGEGGRGMFLVEQLSQEWGFHDDATGRVVWFTVKY</sequence>
<evidence type="ECO:0000313" key="3">
    <source>
        <dbReference type="EMBL" id="TQM76657.1"/>
    </source>
</evidence>
<dbReference type="Pfam" id="PF13581">
    <property type="entry name" value="HATPase_c_2"/>
    <property type="match status" value="1"/>
</dbReference>
<dbReference type="PANTHER" id="PTHR35526:SF3">
    <property type="entry name" value="ANTI-SIGMA-F FACTOR RSBW"/>
    <property type="match status" value="1"/>
</dbReference>
<gene>
    <name evidence="3" type="ORF">FHX40_3402</name>
</gene>
<reference evidence="3 4" key="1">
    <citation type="submission" date="2019-06" db="EMBL/GenBank/DDBJ databases">
        <title>Sequencing the genomes of 1000 actinobacteria strains.</title>
        <authorList>
            <person name="Klenk H.-P."/>
        </authorList>
    </citation>
    <scope>NUCLEOTIDE SEQUENCE [LARGE SCALE GENOMIC DNA]</scope>
    <source>
        <strain evidence="3 4">DSM 43186</strain>
    </source>
</reference>
<keyword evidence="1" id="KW-0808">Transferase</keyword>
<dbReference type="AlphaFoldDB" id="A0A543J1G2"/>
<dbReference type="PANTHER" id="PTHR35526">
    <property type="entry name" value="ANTI-SIGMA-F FACTOR RSBW-RELATED"/>
    <property type="match status" value="1"/>
</dbReference>
<evidence type="ECO:0000256" key="1">
    <source>
        <dbReference type="ARBA" id="ARBA00022527"/>
    </source>
</evidence>
<keyword evidence="1" id="KW-0418">Kinase</keyword>
<dbReference type="Proteomes" id="UP000319213">
    <property type="component" value="Unassembled WGS sequence"/>
</dbReference>
<comment type="caution">
    <text evidence="3">The sequence shown here is derived from an EMBL/GenBank/DDBJ whole genome shotgun (WGS) entry which is preliminary data.</text>
</comment>